<dbReference type="EMBL" id="MVBK01000027">
    <property type="protein sequence ID" value="OOG26475.1"/>
    <property type="molecule type" value="Genomic_DNA"/>
</dbReference>
<keyword evidence="7 9" id="KW-0472">Membrane</keyword>
<evidence type="ECO:0000256" key="3">
    <source>
        <dbReference type="ARBA" id="ARBA00022692"/>
    </source>
</evidence>
<keyword evidence="2 8" id="KW-0349">Heme</keyword>
<dbReference type="STRING" id="108003.B1C78_04770"/>
<evidence type="ECO:0000256" key="10">
    <source>
        <dbReference type="SAM" id="SignalP"/>
    </source>
</evidence>
<dbReference type="Pfam" id="PF02167">
    <property type="entry name" value="Cytochrom_C1"/>
    <property type="match status" value="1"/>
</dbReference>
<dbReference type="GO" id="GO:0016020">
    <property type="term" value="C:membrane"/>
    <property type="evidence" value="ECO:0007669"/>
    <property type="project" value="UniProtKB-SubCell"/>
</dbReference>
<gene>
    <name evidence="12" type="ORF">B1C78_04770</name>
</gene>
<keyword evidence="3 9" id="KW-0812">Transmembrane</keyword>
<keyword evidence="10" id="KW-0732">Signal</keyword>
<feature type="chain" id="PRO_5012008059" evidence="10">
    <location>
        <begin position="22"/>
        <end position="245"/>
    </location>
</feature>
<dbReference type="InterPro" id="IPR036909">
    <property type="entry name" value="Cyt_c-like_dom_sf"/>
</dbReference>
<dbReference type="GO" id="GO:0020037">
    <property type="term" value="F:heme binding"/>
    <property type="evidence" value="ECO:0007669"/>
    <property type="project" value="InterPro"/>
</dbReference>
<evidence type="ECO:0000256" key="1">
    <source>
        <dbReference type="ARBA" id="ARBA00004370"/>
    </source>
</evidence>
<evidence type="ECO:0000313" key="13">
    <source>
        <dbReference type="Proteomes" id="UP000189462"/>
    </source>
</evidence>
<sequence length="245" mass="27769">MKKLILVLILLGLALPGMAIAAGPAVKLDRVSVDITNQASLQRGARIFVNYCMGCHEAQYSRYARVGQDLGLTEEQVRENFIFTRDDRGDPTRVGDLMTNAYPPREAAEAFGVAPPDLTLVARVRGEDWLYTFLRGFYLDPERPFGVNNAVFTNTSMPHVLWELQGWQELVSDDDGDVRLEVAESGSMSRTEYDAMVRDVVTFLSYMGEPVQHQRKMIGIWVLLFLGLFTVLAYLLKKEYWKDIH</sequence>
<reference evidence="12 13" key="1">
    <citation type="submission" date="2017-02" db="EMBL/GenBank/DDBJ databases">
        <title>Genomic diversity within the haloalkaliphilic genus Thioalkalivibrio.</title>
        <authorList>
            <person name="Ahn A.-C."/>
            <person name="Meier-Kolthoff J."/>
            <person name="Overmars L."/>
            <person name="Richter M."/>
            <person name="Woyke T."/>
            <person name="Sorokin D.Y."/>
            <person name="Muyzer G."/>
        </authorList>
    </citation>
    <scope>NUCLEOTIDE SEQUENCE [LARGE SCALE GENOMIC DNA]</scope>
    <source>
        <strain evidence="12 13">ALJD</strain>
    </source>
</reference>
<proteinExistence type="predicted"/>
<comment type="caution">
    <text evidence="12">The sequence shown here is derived from an EMBL/GenBank/DDBJ whole genome shotgun (WGS) entry which is preliminary data.</text>
</comment>
<evidence type="ECO:0000256" key="6">
    <source>
        <dbReference type="ARBA" id="ARBA00023004"/>
    </source>
</evidence>
<evidence type="ECO:0000256" key="9">
    <source>
        <dbReference type="SAM" id="Phobius"/>
    </source>
</evidence>
<dbReference type="AlphaFoldDB" id="A0A1V3NN21"/>
<feature type="signal peptide" evidence="10">
    <location>
        <begin position="1"/>
        <end position="21"/>
    </location>
</feature>
<dbReference type="OrthoDB" id="9798864at2"/>
<dbReference type="SUPFAM" id="SSF46626">
    <property type="entry name" value="Cytochrome c"/>
    <property type="match status" value="1"/>
</dbReference>
<dbReference type="PANTHER" id="PTHR10266:SF3">
    <property type="entry name" value="CYTOCHROME C1, HEME PROTEIN, MITOCHONDRIAL"/>
    <property type="match status" value="1"/>
</dbReference>
<evidence type="ECO:0000256" key="8">
    <source>
        <dbReference type="PIRSR" id="PIRSR602326-1"/>
    </source>
</evidence>
<keyword evidence="5 9" id="KW-1133">Transmembrane helix</keyword>
<dbReference type="PANTHER" id="PTHR10266">
    <property type="entry name" value="CYTOCHROME C1"/>
    <property type="match status" value="1"/>
</dbReference>
<comment type="cofactor">
    <cofactor evidence="8">
        <name>heme c</name>
        <dbReference type="ChEBI" id="CHEBI:61717"/>
    </cofactor>
    <text evidence="8">Binds 1 heme c group covalently per subunit.</text>
</comment>
<keyword evidence="4 8" id="KW-0479">Metal-binding</keyword>
<keyword evidence="6 8" id="KW-0408">Iron</keyword>
<organism evidence="12 13">
    <name type="scientific">Thioalkalivibrio denitrificans</name>
    <dbReference type="NCBI Taxonomy" id="108003"/>
    <lineage>
        <taxon>Bacteria</taxon>
        <taxon>Pseudomonadati</taxon>
        <taxon>Pseudomonadota</taxon>
        <taxon>Gammaproteobacteria</taxon>
        <taxon>Chromatiales</taxon>
        <taxon>Ectothiorhodospiraceae</taxon>
        <taxon>Thioalkalivibrio</taxon>
    </lineage>
</organism>
<dbReference type="RefSeq" id="WP_077277997.1">
    <property type="nucleotide sequence ID" value="NZ_MVBK01000027.1"/>
</dbReference>
<evidence type="ECO:0000313" key="12">
    <source>
        <dbReference type="EMBL" id="OOG26475.1"/>
    </source>
</evidence>
<accession>A0A1V3NN21</accession>
<protein>
    <submittedName>
        <fullName evidence="12">Cytochrome c1</fullName>
    </submittedName>
</protein>
<dbReference type="Gene3D" id="1.20.5.100">
    <property type="entry name" value="Cytochrome c1, transmembrane anchor, C-terminal"/>
    <property type="match status" value="1"/>
</dbReference>
<evidence type="ECO:0000256" key="2">
    <source>
        <dbReference type="ARBA" id="ARBA00022617"/>
    </source>
</evidence>
<dbReference type="GO" id="GO:0046872">
    <property type="term" value="F:metal ion binding"/>
    <property type="evidence" value="ECO:0007669"/>
    <property type="project" value="UniProtKB-KW"/>
</dbReference>
<dbReference type="GO" id="GO:0009055">
    <property type="term" value="F:electron transfer activity"/>
    <property type="evidence" value="ECO:0007669"/>
    <property type="project" value="InterPro"/>
</dbReference>
<keyword evidence="13" id="KW-1185">Reference proteome</keyword>
<feature type="domain" description="Cytochrome c" evidence="11">
    <location>
        <begin position="39"/>
        <end position="208"/>
    </location>
</feature>
<dbReference type="Gene3D" id="1.10.760.10">
    <property type="entry name" value="Cytochrome c-like domain"/>
    <property type="match status" value="1"/>
</dbReference>
<dbReference type="PROSITE" id="PS51007">
    <property type="entry name" value="CYTC"/>
    <property type="match status" value="1"/>
</dbReference>
<feature type="binding site" description="covalent" evidence="8">
    <location>
        <position position="52"/>
    </location>
    <ligand>
        <name>heme c</name>
        <dbReference type="ChEBI" id="CHEBI:61717"/>
    </ligand>
</feature>
<evidence type="ECO:0000256" key="7">
    <source>
        <dbReference type="ARBA" id="ARBA00023136"/>
    </source>
</evidence>
<name>A0A1V3NN21_9GAMM</name>
<evidence type="ECO:0000259" key="11">
    <source>
        <dbReference type="PROSITE" id="PS51007"/>
    </source>
</evidence>
<evidence type="ECO:0000256" key="5">
    <source>
        <dbReference type="ARBA" id="ARBA00022989"/>
    </source>
</evidence>
<comment type="subcellular location">
    <subcellularLocation>
        <location evidence="1">Membrane</location>
    </subcellularLocation>
</comment>
<feature type="binding site" description="covalent" evidence="8">
    <location>
        <position position="56"/>
    </location>
    <ligand>
        <name>heme c</name>
        <dbReference type="ChEBI" id="CHEBI:61717"/>
    </ligand>
</feature>
<feature type="binding site" description="covalent" evidence="8">
    <location>
        <position position="55"/>
    </location>
    <ligand>
        <name>heme c</name>
        <dbReference type="ChEBI" id="CHEBI:61717"/>
    </ligand>
</feature>
<dbReference type="Proteomes" id="UP000189462">
    <property type="component" value="Unassembled WGS sequence"/>
</dbReference>
<dbReference type="InterPro" id="IPR002326">
    <property type="entry name" value="Cyt_c1"/>
</dbReference>
<evidence type="ECO:0000256" key="4">
    <source>
        <dbReference type="ARBA" id="ARBA00022723"/>
    </source>
</evidence>
<dbReference type="InterPro" id="IPR009056">
    <property type="entry name" value="Cyt_c-like_dom"/>
</dbReference>
<feature type="transmembrane region" description="Helical" evidence="9">
    <location>
        <begin position="218"/>
        <end position="236"/>
    </location>
</feature>
<dbReference type="PRINTS" id="PR00603">
    <property type="entry name" value="CYTOCHROMEC1"/>
</dbReference>